<gene>
    <name evidence="1" type="ORF">PDE001_LOCUS4902</name>
</gene>
<sequence length="114" mass="12998">MRNPRKRTAKIFEILNEKIFDKTLAYLITKAIESDSTNPLMLGLQSALFEKWLAQKATPKEVKSMLQEATQSNSDSERKIYDQIAYQYEKFFGKVKITVEDSGTSGEVKLDPSS</sequence>
<comment type="caution">
    <text evidence="1">The sequence shown here is derived from an EMBL/GenBank/DDBJ whole genome shotgun (WGS) entry which is preliminary data.</text>
</comment>
<keyword evidence="2" id="KW-1185">Reference proteome</keyword>
<organism evidence="1 2">
    <name type="scientific">Peronospora destructor</name>
    <dbReference type="NCBI Taxonomy" id="86335"/>
    <lineage>
        <taxon>Eukaryota</taxon>
        <taxon>Sar</taxon>
        <taxon>Stramenopiles</taxon>
        <taxon>Oomycota</taxon>
        <taxon>Peronosporomycetes</taxon>
        <taxon>Peronosporales</taxon>
        <taxon>Peronosporaceae</taxon>
        <taxon>Peronospora</taxon>
    </lineage>
</organism>
<reference evidence="1" key="1">
    <citation type="submission" date="2022-12" db="EMBL/GenBank/DDBJ databases">
        <authorList>
            <person name="Webb A."/>
        </authorList>
    </citation>
    <scope>NUCLEOTIDE SEQUENCE</scope>
    <source>
        <strain evidence="1">Pd1</strain>
    </source>
</reference>
<dbReference type="EMBL" id="CANTFM010000922">
    <property type="protein sequence ID" value="CAI5731756.1"/>
    <property type="molecule type" value="Genomic_DNA"/>
</dbReference>
<evidence type="ECO:0000313" key="2">
    <source>
        <dbReference type="Proteomes" id="UP001162029"/>
    </source>
</evidence>
<evidence type="ECO:0000313" key="1">
    <source>
        <dbReference type="EMBL" id="CAI5731756.1"/>
    </source>
</evidence>
<dbReference type="Proteomes" id="UP001162029">
    <property type="component" value="Unassembled WGS sequence"/>
</dbReference>
<proteinExistence type="predicted"/>
<name>A0AAV0U4I6_9STRA</name>
<dbReference type="AlphaFoldDB" id="A0AAV0U4I6"/>
<accession>A0AAV0U4I6</accession>
<protein>
    <submittedName>
        <fullName evidence="1">Uncharacterized protein</fullName>
    </submittedName>
</protein>